<evidence type="ECO:0000313" key="1">
    <source>
        <dbReference type="EMBL" id="CVK33566.1"/>
    </source>
</evidence>
<dbReference type="KEGG" id="mema:MMAB1_2353"/>
<gene>
    <name evidence="1" type="ORF">MMAB1_2353</name>
</gene>
<dbReference type="EMBL" id="LT158599">
    <property type="protein sequence ID" value="CVK33566.1"/>
    <property type="molecule type" value="Genomic_DNA"/>
</dbReference>
<sequence>MNFGVPYPSLLYGCFQGTIGRFGTVYCNKYLTEHTHHAEQILPI</sequence>
<proteinExistence type="predicted"/>
<accession>A0A0X3BN78</accession>
<evidence type="ECO:0000313" key="2">
    <source>
        <dbReference type="Proteomes" id="UP000069850"/>
    </source>
</evidence>
<dbReference type="Proteomes" id="UP000069850">
    <property type="component" value="Chromosome 1"/>
</dbReference>
<protein>
    <submittedName>
        <fullName evidence="1">Uncharacterized protein</fullName>
    </submittedName>
</protein>
<reference evidence="1 2" key="1">
    <citation type="submission" date="2016-01" db="EMBL/GenBank/DDBJ databases">
        <authorList>
            <person name="Manzoor S."/>
        </authorList>
    </citation>
    <scope>NUCLEOTIDE SEQUENCE [LARGE SCALE GENOMIC DNA]</scope>
    <source>
        <strain evidence="1">Methanoculleus sp MAB1</strain>
    </source>
</reference>
<organism evidence="1 2">
    <name type="scientific">Methanoculleus bourgensis</name>
    <dbReference type="NCBI Taxonomy" id="83986"/>
    <lineage>
        <taxon>Archaea</taxon>
        <taxon>Methanobacteriati</taxon>
        <taxon>Methanobacteriota</taxon>
        <taxon>Stenosarchaea group</taxon>
        <taxon>Methanomicrobia</taxon>
        <taxon>Methanomicrobiales</taxon>
        <taxon>Methanomicrobiaceae</taxon>
        <taxon>Methanoculleus</taxon>
    </lineage>
</organism>
<name>A0A0X3BN78_9EURY</name>
<dbReference type="AlphaFoldDB" id="A0A0X3BN78"/>